<protein>
    <recommendedName>
        <fullName evidence="12">G-protein coupled receptors family 1 profile domain-containing protein</fullName>
    </recommendedName>
</protein>
<feature type="transmembrane region" description="Helical" evidence="11">
    <location>
        <begin position="63"/>
        <end position="87"/>
    </location>
</feature>
<evidence type="ECO:0000256" key="1">
    <source>
        <dbReference type="ARBA" id="ARBA00004651"/>
    </source>
</evidence>
<reference evidence="13" key="1">
    <citation type="submission" date="2021-01" db="UniProtKB">
        <authorList>
            <consortium name="EnsemblMetazoa"/>
        </authorList>
    </citation>
    <scope>IDENTIFICATION</scope>
</reference>
<keyword evidence="5 9" id="KW-0297">G-protein coupled receptor</keyword>
<keyword evidence="7 9" id="KW-0675">Receptor</keyword>
<evidence type="ECO:0000313" key="13">
    <source>
        <dbReference type="EnsemblMetazoa" id="CLYHEMP003884.1"/>
    </source>
</evidence>
<evidence type="ECO:0000256" key="7">
    <source>
        <dbReference type="ARBA" id="ARBA00023170"/>
    </source>
</evidence>
<dbReference type="InterPro" id="IPR000276">
    <property type="entry name" value="GPCR_Rhodpsn"/>
</dbReference>
<dbReference type="GeneID" id="136810917"/>
<dbReference type="PRINTS" id="PR00237">
    <property type="entry name" value="GPCRRHODOPSN"/>
</dbReference>
<sequence>MNLVNEITHGGIHINRKMSNWTGILPSLINGSTTTAPTVNGSQMNITFGPYCQSYDNTALNRVIFGVLIVVFIVGFLVNTLAVTVILASRSLRRQWTNLFVASLNICDIGVILFVVSLRIDDYLYDGFCFDIHVCRLFNIADSIFHSCSISHLFVMAIERFIAVRMPFVYQRYFNHRTTIQIICATWLYSIGWGVAGSFKWDAQDGIIQSSSFINEGVKRKCLVDNTYGMLAIVFVIYLVPLIIMAVLYALILKTALEQQRMISSLAPSYLRQDDHATQKRKQEVSASKTVAVIYGAFALCWLPNFIIIIILLQCPECIVPFQIEHPELSLATFTIFIVLLPAIHSCLNPFIYIIFHRRFRKAFKILLQGKFKTLTEHSLRRNSAKSTGSSPKTIEMTIKGS</sequence>
<keyword evidence="14" id="KW-1185">Reference proteome</keyword>
<dbReference type="Pfam" id="PF00001">
    <property type="entry name" value="7tm_1"/>
    <property type="match status" value="1"/>
</dbReference>
<evidence type="ECO:0000256" key="8">
    <source>
        <dbReference type="ARBA" id="ARBA00023224"/>
    </source>
</evidence>
<evidence type="ECO:0000256" key="4">
    <source>
        <dbReference type="ARBA" id="ARBA00022989"/>
    </source>
</evidence>
<evidence type="ECO:0000313" key="14">
    <source>
        <dbReference type="Proteomes" id="UP000594262"/>
    </source>
</evidence>
<keyword evidence="6 11" id="KW-0472">Membrane</keyword>
<dbReference type="Gene3D" id="1.20.1070.10">
    <property type="entry name" value="Rhodopsin 7-helix transmembrane proteins"/>
    <property type="match status" value="1"/>
</dbReference>
<feature type="transmembrane region" description="Helical" evidence="11">
    <location>
        <begin position="179"/>
        <end position="196"/>
    </location>
</feature>
<organism evidence="13 14">
    <name type="scientific">Clytia hemisphaerica</name>
    <dbReference type="NCBI Taxonomy" id="252671"/>
    <lineage>
        <taxon>Eukaryota</taxon>
        <taxon>Metazoa</taxon>
        <taxon>Cnidaria</taxon>
        <taxon>Hydrozoa</taxon>
        <taxon>Hydroidolina</taxon>
        <taxon>Leptothecata</taxon>
        <taxon>Obeliida</taxon>
        <taxon>Clytiidae</taxon>
        <taxon>Clytia</taxon>
    </lineage>
</organism>
<evidence type="ECO:0000256" key="9">
    <source>
        <dbReference type="RuleBase" id="RU000688"/>
    </source>
</evidence>
<evidence type="ECO:0000256" key="11">
    <source>
        <dbReference type="SAM" id="Phobius"/>
    </source>
</evidence>
<dbReference type="EnsemblMetazoa" id="CLYHEMT003884.1">
    <property type="protein sequence ID" value="CLYHEMP003884.1"/>
    <property type="gene ID" value="CLYHEMG003884"/>
</dbReference>
<comment type="similarity">
    <text evidence="9">Belongs to the G-protein coupled receptor 1 family.</text>
</comment>
<feature type="domain" description="G-protein coupled receptors family 1 profile" evidence="12">
    <location>
        <begin position="78"/>
        <end position="353"/>
    </location>
</feature>
<dbReference type="PROSITE" id="PS00237">
    <property type="entry name" value="G_PROTEIN_RECEP_F1_1"/>
    <property type="match status" value="1"/>
</dbReference>
<feature type="region of interest" description="Disordered" evidence="10">
    <location>
        <begin position="383"/>
        <end position="402"/>
    </location>
</feature>
<dbReference type="Proteomes" id="UP000594262">
    <property type="component" value="Unplaced"/>
</dbReference>
<evidence type="ECO:0000256" key="6">
    <source>
        <dbReference type="ARBA" id="ARBA00023136"/>
    </source>
</evidence>
<feature type="transmembrane region" description="Helical" evidence="11">
    <location>
        <begin position="290"/>
        <end position="313"/>
    </location>
</feature>
<keyword evidence="2" id="KW-1003">Cell membrane</keyword>
<dbReference type="SUPFAM" id="SSF81321">
    <property type="entry name" value="Family A G protein-coupled receptor-like"/>
    <property type="match status" value="1"/>
</dbReference>
<dbReference type="RefSeq" id="XP_066923605.1">
    <property type="nucleotide sequence ID" value="XM_067067504.1"/>
</dbReference>
<evidence type="ECO:0000259" key="12">
    <source>
        <dbReference type="PROSITE" id="PS50262"/>
    </source>
</evidence>
<proteinExistence type="inferred from homology"/>
<feature type="transmembrane region" description="Helical" evidence="11">
    <location>
        <begin position="99"/>
        <end position="120"/>
    </location>
</feature>
<evidence type="ECO:0000256" key="3">
    <source>
        <dbReference type="ARBA" id="ARBA00022692"/>
    </source>
</evidence>
<feature type="transmembrane region" description="Helical" evidence="11">
    <location>
        <begin position="228"/>
        <end position="252"/>
    </location>
</feature>
<keyword evidence="3 9" id="KW-0812">Transmembrane</keyword>
<evidence type="ECO:0000256" key="2">
    <source>
        <dbReference type="ARBA" id="ARBA00022475"/>
    </source>
</evidence>
<feature type="transmembrane region" description="Helical" evidence="11">
    <location>
        <begin position="333"/>
        <end position="356"/>
    </location>
</feature>
<keyword evidence="4 11" id="KW-1133">Transmembrane helix</keyword>
<name>A0A7M5V5M8_9CNID</name>
<dbReference type="AlphaFoldDB" id="A0A7M5V5M8"/>
<accession>A0A7M5V5M8</accession>
<dbReference type="OrthoDB" id="6021915at2759"/>
<dbReference type="PANTHER" id="PTHR24248">
    <property type="entry name" value="ADRENERGIC RECEPTOR-RELATED G-PROTEIN COUPLED RECEPTOR"/>
    <property type="match status" value="1"/>
</dbReference>
<dbReference type="PROSITE" id="PS50262">
    <property type="entry name" value="G_PROTEIN_RECEP_F1_2"/>
    <property type="match status" value="1"/>
</dbReference>
<evidence type="ECO:0000256" key="10">
    <source>
        <dbReference type="SAM" id="MobiDB-lite"/>
    </source>
</evidence>
<dbReference type="InterPro" id="IPR017452">
    <property type="entry name" value="GPCR_Rhodpsn_7TM"/>
</dbReference>
<dbReference type="GO" id="GO:0004930">
    <property type="term" value="F:G protein-coupled receptor activity"/>
    <property type="evidence" value="ECO:0007669"/>
    <property type="project" value="UniProtKB-KW"/>
</dbReference>
<keyword evidence="8 9" id="KW-0807">Transducer</keyword>
<evidence type="ECO:0000256" key="5">
    <source>
        <dbReference type="ARBA" id="ARBA00023040"/>
    </source>
</evidence>
<dbReference type="GO" id="GO:0005886">
    <property type="term" value="C:plasma membrane"/>
    <property type="evidence" value="ECO:0007669"/>
    <property type="project" value="UniProtKB-SubCell"/>
</dbReference>
<comment type="subcellular location">
    <subcellularLocation>
        <location evidence="1">Cell membrane</location>
        <topology evidence="1">Multi-pass membrane protein</topology>
    </subcellularLocation>
</comment>